<evidence type="ECO:0000313" key="3">
    <source>
        <dbReference type="Proteomes" id="UP001055439"/>
    </source>
</evidence>
<reference evidence="2" key="1">
    <citation type="submission" date="2022-05" db="EMBL/GenBank/DDBJ databases">
        <title>The Musa troglodytarum L. genome provides insights into the mechanism of non-climacteric behaviour and enrichment of carotenoids.</title>
        <authorList>
            <person name="Wang J."/>
        </authorList>
    </citation>
    <scope>NUCLEOTIDE SEQUENCE</scope>
    <source>
        <tissue evidence="2">Leaf</tissue>
    </source>
</reference>
<feature type="compositionally biased region" description="Basic and acidic residues" evidence="1">
    <location>
        <begin position="100"/>
        <end position="111"/>
    </location>
</feature>
<organism evidence="2 3">
    <name type="scientific">Musa troglodytarum</name>
    <name type="common">fe'i banana</name>
    <dbReference type="NCBI Taxonomy" id="320322"/>
    <lineage>
        <taxon>Eukaryota</taxon>
        <taxon>Viridiplantae</taxon>
        <taxon>Streptophyta</taxon>
        <taxon>Embryophyta</taxon>
        <taxon>Tracheophyta</taxon>
        <taxon>Spermatophyta</taxon>
        <taxon>Magnoliopsida</taxon>
        <taxon>Liliopsida</taxon>
        <taxon>Zingiberales</taxon>
        <taxon>Musaceae</taxon>
        <taxon>Musa</taxon>
    </lineage>
</organism>
<accession>A0A9E7KCS4</accession>
<dbReference type="EMBL" id="CP097508">
    <property type="protein sequence ID" value="URE13072.1"/>
    <property type="molecule type" value="Genomic_DNA"/>
</dbReference>
<dbReference type="AlphaFoldDB" id="A0A9E7KCS4"/>
<keyword evidence="3" id="KW-1185">Reference proteome</keyword>
<evidence type="ECO:0000313" key="2">
    <source>
        <dbReference type="EMBL" id="URE13072.1"/>
    </source>
</evidence>
<proteinExistence type="predicted"/>
<gene>
    <name evidence="2" type="ORF">MUK42_22282</name>
</gene>
<protein>
    <submittedName>
        <fullName evidence="2">Uncharacterized protein</fullName>
    </submittedName>
</protein>
<feature type="region of interest" description="Disordered" evidence="1">
    <location>
        <begin position="88"/>
        <end position="111"/>
    </location>
</feature>
<evidence type="ECO:0000256" key="1">
    <source>
        <dbReference type="SAM" id="MobiDB-lite"/>
    </source>
</evidence>
<name>A0A9E7KCS4_9LILI</name>
<dbReference type="Proteomes" id="UP001055439">
    <property type="component" value="Chromosome 6"/>
</dbReference>
<sequence length="111" mass="12584">MPNPRWFIQKQQNGSSFFLSRASVLCRGQHPGTKEAFHLSPVHGNTRVLRPDMGPIFHTAHGWGPVREGRWSKEIDGESERELLLGRTSGKLRAGTGRRGQHDKICRWGSR</sequence>